<proteinExistence type="predicted"/>
<dbReference type="EMBL" id="CM017707">
    <property type="protein sequence ID" value="TYG60442.1"/>
    <property type="molecule type" value="Genomic_DNA"/>
</dbReference>
<gene>
    <name evidence="1" type="ORF">ES288_D07G069300v1</name>
</gene>
<protein>
    <submittedName>
        <fullName evidence="1">Uncharacterized protein</fullName>
    </submittedName>
</protein>
<name>A0A5D2BXA6_GOSDA</name>
<accession>A0A5D2BXA6</accession>
<organism evidence="1 2">
    <name type="scientific">Gossypium darwinii</name>
    <name type="common">Darwin's cotton</name>
    <name type="synonym">Gossypium barbadense var. darwinii</name>
    <dbReference type="NCBI Taxonomy" id="34276"/>
    <lineage>
        <taxon>Eukaryota</taxon>
        <taxon>Viridiplantae</taxon>
        <taxon>Streptophyta</taxon>
        <taxon>Embryophyta</taxon>
        <taxon>Tracheophyta</taxon>
        <taxon>Spermatophyta</taxon>
        <taxon>Magnoliopsida</taxon>
        <taxon>eudicotyledons</taxon>
        <taxon>Gunneridae</taxon>
        <taxon>Pentapetalae</taxon>
        <taxon>rosids</taxon>
        <taxon>malvids</taxon>
        <taxon>Malvales</taxon>
        <taxon>Malvaceae</taxon>
        <taxon>Malvoideae</taxon>
        <taxon>Gossypium</taxon>
    </lineage>
</organism>
<dbReference type="Proteomes" id="UP000323506">
    <property type="component" value="Chromosome D07"/>
</dbReference>
<dbReference type="AlphaFoldDB" id="A0A5D2BXA6"/>
<evidence type="ECO:0000313" key="2">
    <source>
        <dbReference type="Proteomes" id="UP000323506"/>
    </source>
</evidence>
<reference evidence="1 2" key="1">
    <citation type="submission" date="2019-06" db="EMBL/GenBank/DDBJ databases">
        <title>WGS assembly of Gossypium darwinii.</title>
        <authorList>
            <person name="Chen Z.J."/>
            <person name="Sreedasyam A."/>
            <person name="Ando A."/>
            <person name="Song Q."/>
            <person name="De L."/>
            <person name="Hulse-Kemp A."/>
            <person name="Ding M."/>
            <person name="Ye W."/>
            <person name="Kirkbride R."/>
            <person name="Jenkins J."/>
            <person name="Plott C."/>
            <person name="Lovell J."/>
            <person name="Lin Y.-M."/>
            <person name="Vaughn R."/>
            <person name="Liu B."/>
            <person name="Li W."/>
            <person name="Simpson S."/>
            <person name="Scheffler B."/>
            <person name="Saski C."/>
            <person name="Grover C."/>
            <person name="Hu G."/>
            <person name="Conover J."/>
            <person name="Carlson J."/>
            <person name="Shu S."/>
            <person name="Boston L."/>
            <person name="Williams M."/>
            <person name="Peterson D."/>
            <person name="Mcgee K."/>
            <person name="Jones D."/>
            <person name="Wendel J."/>
            <person name="Stelly D."/>
            <person name="Grimwood J."/>
            <person name="Schmutz J."/>
        </authorList>
    </citation>
    <scope>NUCLEOTIDE SEQUENCE [LARGE SCALE GENOMIC DNA]</scope>
    <source>
        <strain evidence="1">1808015.09</strain>
    </source>
</reference>
<evidence type="ECO:0000313" key="1">
    <source>
        <dbReference type="EMBL" id="TYG60442.1"/>
    </source>
</evidence>
<keyword evidence="2" id="KW-1185">Reference proteome</keyword>
<sequence length="111" mass="13069">MPFKISLLLLQYSDNEETKPVGLNFDHLLKGKRKRQKLWFPFYDIFEGGTRNAVRIKKRKIIERKPHGDSVNGNECQEEEITAVHDQKIGIRESMQDQWLKFVHDSITCNP</sequence>